<evidence type="ECO:0000256" key="1">
    <source>
        <dbReference type="SAM" id="Phobius"/>
    </source>
</evidence>
<keyword evidence="1" id="KW-0472">Membrane</keyword>
<dbReference type="RefSeq" id="WP_220778240.1">
    <property type="nucleotide sequence ID" value="NZ_BPEY01000001.1"/>
</dbReference>
<dbReference type="EMBL" id="BPEY01000001">
    <property type="protein sequence ID" value="GIU40144.1"/>
    <property type="molecule type" value="Genomic_DNA"/>
</dbReference>
<feature type="transmembrane region" description="Helical" evidence="1">
    <location>
        <begin position="104"/>
        <end position="126"/>
    </location>
</feature>
<accession>A0ABQ4NYT8</accession>
<proteinExistence type="predicted"/>
<organism evidence="2 3">
    <name type="scientific">Shewanella sairae</name>
    <dbReference type="NCBI Taxonomy" id="190310"/>
    <lineage>
        <taxon>Bacteria</taxon>
        <taxon>Pseudomonadati</taxon>
        <taxon>Pseudomonadota</taxon>
        <taxon>Gammaproteobacteria</taxon>
        <taxon>Alteromonadales</taxon>
        <taxon>Shewanellaceae</taxon>
        <taxon>Shewanella</taxon>
    </lineage>
</organism>
<evidence type="ECO:0008006" key="4">
    <source>
        <dbReference type="Google" id="ProtNLM"/>
    </source>
</evidence>
<keyword evidence="3" id="KW-1185">Reference proteome</keyword>
<feature type="transmembrane region" description="Helical" evidence="1">
    <location>
        <begin position="63"/>
        <end position="84"/>
    </location>
</feature>
<dbReference type="Proteomes" id="UP000887104">
    <property type="component" value="Unassembled WGS sequence"/>
</dbReference>
<sequence length="132" mass="15458">MTFSKSPDYRQYSLSELYDVKEHIDKEAFPNRYKLLIDEIELRKQLPEQEAESSVFSKTEKILILKSIMVLAVVFFSHSLFKAYETGIITARGGDEYHLATNSMGFYFIVVFHALFLFFAIYFVFFSSEEDC</sequence>
<evidence type="ECO:0000313" key="2">
    <source>
        <dbReference type="EMBL" id="GIU40144.1"/>
    </source>
</evidence>
<protein>
    <recommendedName>
        <fullName evidence="4">DUF3955 domain-containing protein</fullName>
    </recommendedName>
</protein>
<gene>
    <name evidence="2" type="ORF">TUM4438_00620</name>
</gene>
<keyword evidence="1" id="KW-1133">Transmembrane helix</keyword>
<keyword evidence="1" id="KW-0812">Transmembrane</keyword>
<reference evidence="2" key="1">
    <citation type="submission" date="2021-05" db="EMBL/GenBank/DDBJ databases">
        <title>Molecular characterization for Shewanella algae harboring chromosomal blaOXA-55-like strains isolated from clinical and environment sample.</title>
        <authorList>
            <person name="Ohama Y."/>
            <person name="Aoki K."/>
            <person name="Harada S."/>
            <person name="Moriya K."/>
            <person name="Ishii Y."/>
            <person name="Tateda K."/>
        </authorList>
    </citation>
    <scope>NUCLEOTIDE SEQUENCE</scope>
    <source>
        <strain evidence="2">JCM 11563</strain>
    </source>
</reference>
<comment type="caution">
    <text evidence="2">The sequence shown here is derived from an EMBL/GenBank/DDBJ whole genome shotgun (WGS) entry which is preliminary data.</text>
</comment>
<evidence type="ECO:0000313" key="3">
    <source>
        <dbReference type="Proteomes" id="UP000887104"/>
    </source>
</evidence>
<name>A0ABQ4NYT8_9GAMM</name>